<keyword evidence="3" id="KW-0238">DNA-binding</keyword>
<dbReference type="Pfam" id="PF00126">
    <property type="entry name" value="HTH_1"/>
    <property type="match status" value="1"/>
</dbReference>
<dbReference type="SUPFAM" id="SSF46785">
    <property type="entry name" value="Winged helix' DNA-binding domain"/>
    <property type="match status" value="1"/>
</dbReference>
<protein>
    <submittedName>
        <fullName evidence="6">LysR family transcriptional regulator</fullName>
    </submittedName>
</protein>
<evidence type="ECO:0000313" key="7">
    <source>
        <dbReference type="Proteomes" id="UP000321085"/>
    </source>
</evidence>
<name>A0A512BW04_9HYPH</name>
<evidence type="ECO:0000256" key="1">
    <source>
        <dbReference type="ARBA" id="ARBA00009437"/>
    </source>
</evidence>
<dbReference type="SUPFAM" id="SSF53850">
    <property type="entry name" value="Periplasmic binding protein-like II"/>
    <property type="match status" value="1"/>
</dbReference>
<evidence type="ECO:0000313" key="6">
    <source>
        <dbReference type="EMBL" id="GEO16120.1"/>
    </source>
</evidence>
<dbReference type="InterPro" id="IPR005119">
    <property type="entry name" value="LysR_subst-bd"/>
</dbReference>
<dbReference type="PANTHER" id="PTHR30126:SF2">
    <property type="entry name" value="HTH-TYPE TRANSCRIPTIONAL REGULATOR YJIE"/>
    <property type="match status" value="1"/>
</dbReference>
<dbReference type="InterPro" id="IPR036390">
    <property type="entry name" value="WH_DNA-bd_sf"/>
</dbReference>
<dbReference type="InterPro" id="IPR036388">
    <property type="entry name" value="WH-like_DNA-bd_sf"/>
</dbReference>
<dbReference type="PRINTS" id="PR00039">
    <property type="entry name" value="HTHLYSR"/>
</dbReference>
<reference evidence="6 7" key="1">
    <citation type="submission" date="2019-07" db="EMBL/GenBank/DDBJ databases">
        <title>Whole genome shotgun sequence of Microvirga aerophila NBRC 106136.</title>
        <authorList>
            <person name="Hosoyama A."/>
            <person name="Uohara A."/>
            <person name="Ohji S."/>
            <person name="Ichikawa N."/>
        </authorList>
    </citation>
    <scope>NUCLEOTIDE SEQUENCE [LARGE SCALE GENOMIC DNA]</scope>
    <source>
        <strain evidence="6 7">NBRC 106136</strain>
    </source>
</reference>
<accession>A0A512BW04</accession>
<dbReference type="GO" id="GO:0000976">
    <property type="term" value="F:transcription cis-regulatory region binding"/>
    <property type="evidence" value="ECO:0007669"/>
    <property type="project" value="TreeGrafter"/>
</dbReference>
<dbReference type="AlphaFoldDB" id="A0A512BW04"/>
<keyword evidence="7" id="KW-1185">Reference proteome</keyword>
<evidence type="ECO:0000259" key="5">
    <source>
        <dbReference type="PROSITE" id="PS50931"/>
    </source>
</evidence>
<proteinExistence type="inferred from homology"/>
<dbReference type="RefSeq" id="WP_114187235.1">
    <property type="nucleotide sequence ID" value="NZ_BJYU01000055.1"/>
</dbReference>
<dbReference type="PROSITE" id="PS50931">
    <property type="entry name" value="HTH_LYSR"/>
    <property type="match status" value="1"/>
</dbReference>
<organism evidence="6 7">
    <name type="scientific">Microvirga aerophila</name>
    <dbReference type="NCBI Taxonomy" id="670291"/>
    <lineage>
        <taxon>Bacteria</taxon>
        <taxon>Pseudomonadati</taxon>
        <taxon>Pseudomonadota</taxon>
        <taxon>Alphaproteobacteria</taxon>
        <taxon>Hyphomicrobiales</taxon>
        <taxon>Methylobacteriaceae</taxon>
        <taxon>Microvirga</taxon>
    </lineage>
</organism>
<dbReference type="Pfam" id="PF03466">
    <property type="entry name" value="LysR_substrate"/>
    <property type="match status" value="1"/>
</dbReference>
<keyword evidence="2" id="KW-0805">Transcription regulation</keyword>
<sequence>MQKFDESITSLNRSVELSWLQDFCVLTETRNFSRSAEQRNMTQPAFSRRIRSLEEWLGVDLFDRSAQPISLTPAGRVFLPIAEETLRHLAAGRAAARAAKNAEAATLSFATTQVLSLTFFPDWLRRVEARVELGPIQQSINTRLACEEMIQQGQVQILVCHANPGVITRLSSTNFEELVIGRDRLIPVSSQGPDKEARYSLFDRSAKELPFLTYSAASGFGRMIRARLEELAPPVPMRVVFTSQAVVLKRLVLEGRGIAWLPEIIIRPELAAGALVHAGPPEAQIPVDIVAIRRIGPDTAASEAFWDEIRAMAKEKYT</sequence>
<evidence type="ECO:0000256" key="3">
    <source>
        <dbReference type="ARBA" id="ARBA00023125"/>
    </source>
</evidence>
<evidence type="ECO:0000256" key="2">
    <source>
        <dbReference type="ARBA" id="ARBA00023015"/>
    </source>
</evidence>
<dbReference type="Gene3D" id="1.10.10.10">
    <property type="entry name" value="Winged helix-like DNA-binding domain superfamily/Winged helix DNA-binding domain"/>
    <property type="match status" value="1"/>
</dbReference>
<comment type="similarity">
    <text evidence="1">Belongs to the LysR transcriptional regulatory family.</text>
</comment>
<feature type="domain" description="HTH lysR-type" evidence="5">
    <location>
        <begin position="15"/>
        <end position="72"/>
    </location>
</feature>
<dbReference type="Gene3D" id="3.40.190.290">
    <property type="match status" value="1"/>
</dbReference>
<keyword evidence="4" id="KW-0804">Transcription</keyword>
<dbReference type="OrthoDB" id="528082at2"/>
<dbReference type="InterPro" id="IPR000847">
    <property type="entry name" value="LysR_HTH_N"/>
</dbReference>
<dbReference type="GO" id="GO:0003700">
    <property type="term" value="F:DNA-binding transcription factor activity"/>
    <property type="evidence" value="ECO:0007669"/>
    <property type="project" value="InterPro"/>
</dbReference>
<dbReference type="PANTHER" id="PTHR30126">
    <property type="entry name" value="HTH-TYPE TRANSCRIPTIONAL REGULATOR"/>
    <property type="match status" value="1"/>
</dbReference>
<dbReference type="CDD" id="cd05466">
    <property type="entry name" value="PBP2_LTTR_substrate"/>
    <property type="match status" value="1"/>
</dbReference>
<gene>
    <name evidence="6" type="ORF">MAE02_38160</name>
</gene>
<dbReference type="EMBL" id="BJYU01000055">
    <property type="protein sequence ID" value="GEO16120.1"/>
    <property type="molecule type" value="Genomic_DNA"/>
</dbReference>
<dbReference type="Proteomes" id="UP000321085">
    <property type="component" value="Unassembled WGS sequence"/>
</dbReference>
<comment type="caution">
    <text evidence="6">The sequence shown here is derived from an EMBL/GenBank/DDBJ whole genome shotgun (WGS) entry which is preliminary data.</text>
</comment>
<evidence type="ECO:0000256" key="4">
    <source>
        <dbReference type="ARBA" id="ARBA00023163"/>
    </source>
</evidence>